<dbReference type="Gene3D" id="3.40.50.1580">
    <property type="entry name" value="Nucleoside phosphorylase domain"/>
    <property type="match status" value="1"/>
</dbReference>
<comment type="catalytic activity">
    <reaction evidence="3">
        <text>uridine + phosphate = alpha-D-ribose 1-phosphate + uracil</text>
        <dbReference type="Rhea" id="RHEA:24388"/>
        <dbReference type="ChEBI" id="CHEBI:16704"/>
        <dbReference type="ChEBI" id="CHEBI:17568"/>
        <dbReference type="ChEBI" id="CHEBI:43474"/>
        <dbReference type="ChEBI" id="CHEBI:57720"/>
        <dbReference type="EC" id="2.4.2.3"/>
    </reaction>
</comment>
<dbReference type="Proteomes" id="UP001165488">
    <property type="component" value="Unassembled WGS sequence"/>
</dbReference>
<reference evidence="5" key="1">
    <citation type="submission" date="2022-03" db="EMBL/GenBank/DDBJ databases">
        <title>De novo assembled genomes of Belliella spp. (Cyclobacteriaceae) strains.</title>
        <authorList>
            <person name="Szabo A."/>
            <person name="Korponai K."/>
            <person name="Felfoldi T."/>
        </authorList>
    </citation>
    <scope>NUCLEOTIDE SEQUENCE</scope>
    <source>
        <strain evidence="5">DSM 107340</strain>
    </source>
</reference>
<accession>A0ABS9ULR8</accession>
<dbReference type="RefSeq" id="WP_241274083.1">
    <property type="nucleotide sequence ID" value="NZ_JAKZGS010000003.1"/>
</dbReference>
<name>A0ABS9ULR8_9BACT</name>
<dbReference type="SUPFAM" id="SSF53167">
    <property type="entry name" value="Purine and uridine phosphorylases"/>
    <property type="match status" value="1"/>
</dbReference>
<evidence type="ECO:0000313" key="6">
    <source>
        <dbReference type="Proteomes" id="UP001165488"/>
    </source>
</evidence>
<dbReference type="EC" id="2.4.2.3" evidence="1"/>
<gene>
    <name evidence="5" type="ORF">MM236_06235</name>
</gene>
<organism evidence="5 6">
    <name type="scientific">Belliella calami</name>
    <dbReference type="NCBI Taxonomy" id="2923436"/>
    <lineage>
        <taxon>Bacteria</taxon>
        <taxon>Pseudomonadati</taxon>
        <taxon>Bacteroidota</taxon>
        <taxon>Cytophagia</taxon>
        <taxon>Cytophagales</taxon>
        <taxon>Cyclobacteriaceae</taxon>
        <taxon>Belliella</taxon>
    </lineage>
</organism>
<evidence type="ECO:0000259" key="4">
    <source>
        <dbReference type="Pfam" id="PF01048"/>
    </source>
</evidence>
<keyword evidence="6" id="KW-1185">Reference proteome</keyword>
<dbReference type="PANTHER" id="PTHR43691">
    <property type="entry name" value="URIDINE PHOSPHORYLASE"/>
    <property type="match status" value="1"/>
</dbReference>
<evidence type="ECO:0000256" key="3">
    <source>
        <dbReference type="ARBA" id="ARBA00048447"/>
    </source>
</evidence>
<evidence type="ECO:0000256" key="1">
    <source>
        <dbReference type="ARBA" id="ARBA00011888"/>
    </source>
</evidence>
<comment type="caution">
    <text evidence="5">The sequence shown here is derived from an EMBL/GenBank/DDBJ whole genome shotgun (WGS) entry which is preliminary data.</text>
</comment>
<sequence>MTKRIPESELIINADGSIYHLNLKPEHLASTVIAVGDPDRVEKVSQHFDHVEFKTSKREFVTHTGTYKGKRITAISTGMGTDNIEIFMTELDALVNVDLQTRFPKEIHTSLDIIRVGTSGSMQSDVPAGSLLASAYGIGLDTLMAFYNTEYSDLEKEVAQTVQKTLNLPFVPYCIEGSKVLLEKIGVGLIKGNTATCPGFFGPQGREVRVKPAIPDIIEKLSSIDLEGFKITNFEMETSGYYAMGRLLGHEVLSLNAIVANRITQEFASNSYDIVDDLIKHTLDKIADQ</sequence>
<dbReference type="PANTHER" id="PTHR43691:SF11">
    <property type="entry name" value="FI09636P-RELATED"/>
    <property type="match status" value="1"/>
</dbReference>
<evidence type="ECO:0000313" key="5">
    <source>
        <dbReference type="EMBL" id="MCH7397577.1"/>
    </source>
</evidence>
<dbReference type="EMBL" id="JAKZGS010000003">
    <property type="protein sequence ID" value="MCH7397577.1"/>
    <property type="molecule type" value="Genomic_DNA"/>
</dbReference>
<dbReference type="InterPro" id="IPR000845">
    <property type="entry name" value="Nucleoside_phosphorylase_d"/>
</dbReference>
<proteinExistence type="predicted"/>
<dbReference type="InterPro" id="IPR035994">
    <property type="entry name" value="Nucleoside_phosphorylase_sf"/>
</dbReference>
<dbReference type="CDD" id="cd00436">
    <property type="entry name" value="UP_TbUP-like"/>
    <property type="match status" value="1"/>
</dbReference>
<dbReference type="Pfam" id="PF01048">
    <property type="entry name" value="PNP_UDP_1"/>
    <property type="match status" value="1"/>
</dbReference>
<evidence type="ECO:0000256" key="2">
    <source>
        <dbReference type="ARBA" id="ARBA00021980"/>
    </source>
</evidence>
<protein>
    <recommendedName>
        <fullName evidence="2">Uridine phosphorylase</fullName>
        <ecNumber evidence="1">2.4.2.3</ecNumber>
    </recommendedName>
</protein>
<feature type="domain" description="Nucleoside phosphorylase" evidence="4">
    <location>
        <begin position="32"/>
        <end position="263"/>
    </location>
</feature>